<dbReference type="EMBL" id="CP047344">
    <property type="protein sequence ID" value="QIF95699.1"/>
    <property type="molecule type" value="Genomic_DNA"/>
</dbReference>
<proteinExistence type="predicted"/>
<evidence type="ECO:0000313" key="1">
    <source>
        <dbReference type="EMBL" id="QIF95699.1"/>
    </source>
</evidence>
<evidence type="ECO:0000313" key="2">
    <source>
        <dbReference type="Proteomes" id="UP000503287"/>
    </source>
</evidence>
<protein>
    <submittedName>
        <fullName evidence="1">Uncharacterized protein</fullName>
    </submittedName>
</protein>
<gene>
    <name evidence="1" type="ORF">GTH24_18145</name>
</gene>
<dbReference type="RefSeq" id="WP_164526802.1">
    <property type="nucleotide sequence ID" value="NZ_CP047344.1"/>
</dbReference>
<accession>A0A6G6SRM5</accession>
<organism evidence="1 2">
    <name type="scientific">Proteus vulgaris</name>
    <dbReference type="NCBI Taxonomy" id="585"/>
    <lineage>
        <taxon>Bacteria</taxon>
        <taxon>Pseudomonadati</taxon>
        <taxon>Pseudomonadota</taxon>
        <taxon>Gammaproteobacteria</taxon>
        <taxon>Enterobacterales</taxon>
        <taxon>Morganellaceae</taxon>
        <taxon>Proteus</taxon>
    </lineage>
</organism>
<keyword evidence="2" id="KW-1185">Reference proteome</keyword>
<name>A0A6G6SRM5_PROVU</name>
<dbReference type="AlphaFoldDB" id="A0A6G6SRM5"/>
<reference evidence="1 2" key="1">
    <citation type="submission" date="2020-01" db="EMBL/GenBank/DDBJ databases">
        <title>The genomic epidemiology of tigecycline resistance gene tet(X) variants in a swine farm in China.</title>
        <authorList>
            <person name="Peng K."/>
            <person name="Li R."/>
        </authorList>
    </citation>
    <scope>NUCLEOTIDE SEQUENCE [LARGE SCALE GENOMIC DNA]</scope>
    <source>
        <strain evidence="1 2">ZN3</strain>
    </source>
</reference>
<sequence length="271" mass="31835">MKIYDNLCSIIKNNAEKVTYSNADNTLKKIKNQLSSVENSNQIYTTVEKNTLSILKNIELNKTSSNDIKDSSLLDQQCIESIIKINNMCKHKDIFSIGQYNKILSKIEKENIKKISQESEASKKETLLKIKEELFNKIKGPNEKIKELIDVHYQCFQEITKEIENTDNKNIPEKINEYNKYKSKIIDKINNHEINNEDLTDPTELRQYIKELQEYNKNLNKFIEIINGITHRYEKELEILSDHHFKLPDDKILNMLNYHLDKLKGVSLQIN</sequence>
<dbReference type="Proteomes" id="UP000503287">
    <property type="component" value="Chromosome"/>
</dbReference>